<dbReference type="HOGENOM" id="CLU_096188_0_4_1"/>
<gene>
    <name evidence="1" type="ORF">OIDMADRAFT_116302</name>
</gene>
<dbReference type="Proteomes" id="UP000054321">
    <property type="component" value="Unassembled WGS sequence"/>
</dbReference>
<protein>
    <recommendedName>
        <fullName evidence="3">Cupin 2 conserved barrel domain-containing protein</fullName>
    </recommendedName>
</protein>
<dbReference type="InterPro" id="IPR011051">
    <property type="entry name" value="RmlC_Cupin_sf"/>
</dbReference>
<dbReference type="PANTHER" id="PTHR36156:SF2">
    <property type="entry name" value="CUPIN TYPE-2 DOMAIN-CONTAINING PROTEIN"/>
    <property type="match status" value="1"/>
</dbReference>
<dbReference type="CDD" id="cd02231">
    <property type="entry name" value="cupin_BLL6423-like"/>
    <property type="match status" value="1"/>
</dbReference>
<sequence>MATASSALNVHITTNSDSEAKTSSFLPVTQPPTQVLGPIASLSYVYSTLPSFTLTHNADLTHHVNVVSSGPPYLSFPAAGGSAFAYLNFEPNPEQEEGFWHRTQTVDYIVMLEGVLELSLDGGEKRVVRKGDMVVQRAAMHKWKNLSRTEGARYVAVLLGAEGAVEGGVELGGDVLK</sequence>
<reference evidence="1 2" key="1">
    <citation type="submission" date="2014-04" db="EMBL/GenBank/DDBJ databases">
        <authorList>
            <consortium name="DOE Joint Genome Institute"/>
            <person name="Kuo A."/>
            <person name="Martino E."/>
            <person name="Perotto S."/>
            <person name="Kohler A."/>
            <person name="Nagy L.G."/>
            <person name="Floudas D."/>
            <person name="Copeland A."/>
            <person name="Barry K.W."/>
            <person name="Cichocki N."/>
            <person name="Veneault-Fourrey C."/>
            <person name="LaButti K."/>
            <person name="Lindquist E.A."/>
            <person name="Lipzen A."/>
            <person name="Lundell T."/>
            <person name="Morin E."/>
            <person name="Murat C."/>
            <person name="Sun H."/>
            <person name="Tunlid A."/>
            <person name="Henrissat B."/>
            <person name="Grigoriev I.V."/>
            <person name="Hibbett D.S."/>
            <person name="Martin F."/>
            <person name="Nordberg H.P."/>
            <person name="Cantor M.N."/>
            <person name="Hua S.X."/>
        </authorList>
    </citation>
    <scope>NUCLEOTIDE SEQUENCE [LARGE SCALE GENOMIC DNA]</scope>
    <source>
        <strain evidence="1 2">Zn</strain>
    </source>
</reference>
<proteinExistence type="predicted"/>
<keyword evidence="2" id="KW-1185">Reference proteome</keyword>
<evidence type="ECO:0000313" key="1">
    <source>
        <dbReference type="EMBL" id="KIN05266.1"/>
    </source>
</evidence>
<name>A0A0C3HAJ3_OIDMZ</name>
<evidence type="ECO:0008006" key="3">
    <source>
        <dbReference type="Google" id="ProtNLM"/>
    </source>
</evidence>
<dbReference type="EMBL" id="KN832872">
    <property type="protein sequence ID" value="KIN05266.1"/>
    <property type="molecule type" value="Genomic_DNA"/>
</dbReference>
<dbReference type="InterPro" id="IPR014710">
    <property type="entry name" value="RmlC-like_jellyroll"/>
</dbReference>
<dbReference type="SUPFAM" id="SSF51182">
    <property type="entry name" value="RmlC-like cupins"/>
    <property type="match status" value="1"/>
</dbReference>
<dbReference type="AlphaFoldDB" id="A0A0C3HAJ3"/>
<organism evidence="1 2">
    <name type="scientific">Oidiodendron maius (strain Zn)</name>
    <dbReference type="NCBI Taxonomy" id="913774"/>
    <lineage>
        <taxon>Eukaryota</taxon>
        <taxon>Fungi</taxon>
        <taxon>Dikarya</taxon>
        <taxon>Ascomycota</taxon>
        <taxon>Pezizomycotina</taxon>
        <taxon>Leotiomycetes</taxon>
        <taxon>Leotiomycetes incertae sedis</taxon>
        <taxon>Myxotrichaceae</taxon>
        <taxon>Oidiodendron</taxon>
    </lineage>
</organism>
<evidence type="ECO:0000313" key="2">
    <source>
        <dbReference type="Proteomes" id="UP000054321"/>
    </source>
</evidence>
<dbReference type="InterPro" id="IPR047142">
    <property type="entry name" value="OryJ/VirC-like"/>
</dbReference>
<dbReference type="PANTHER" id="PTHR36156">
    <property type="entry name" value="SLR2101 PROTEIN"/>
    <property type="match status" value="1"/>
</dbReference>
<accession>A0A0C3HAJ3</accession>
<reference evidence="2" key="2">
    <citation type="submission" date="2015-01" db="EMBL/GenBank/DDBJ databases">
        <title>Evolutionary Origins and Diversification of the Mycorrhizal Mutualists.</title>
        <authorList>
            <consortium name="DOE Joint Genome Institute"/>
            <consortium name="Mycorrhizal Genomics Consortium"/>
            <person name="Kohler A."/>
            <person name="Kuo A."/>
            <person name="Nagy L.G."/>
            <person name="Floudas D."/>
            <person name="Copeland A."/>
            <person name="Barry K.W."/>
            <person name="Cichocki N."/>
            <person name="Veneault-Fourrey C."/>
            <person name="LaButti K."/>
            <person name="Lindquist E.A."/>
            <person name="Lipzen A."/>
            <person name="Lundell T."/>
            <person name="Morin E."/>
            <person name="Murat C."/>
            <person name="Riley R."/>
            <person name="Ohm R."/>
            <person name="Sun H."/>
            <person name="Tunlid A."/>
            <person name="Henrissat B."/>
            <person name="Grigoriev I.V."/>
            <person name="Hibbett D.S."/>
            <person name="Martin F."/>
        </authorList>
    </citation>
    <scope>NUCLEOTIDE SEQUENCE [LARGE SCALE GENOMIC DNA]</scope>
    <source>
        <strain evidence="2">Zn</strain>
    </source>
</reference>
<dbReference type="OrthoDB" id="5840532at2759"/>
<dbReference type="Gene3D" id="2.60.120.10">
    <property type="entry name" value="Jelly Rolls"/>
    <property type="match status" value="1"/>
</dbReference>
<dbReference type="InParanoid" id="A0A0C3HAJ3"/>